<accession>A0AAU9IB33</accession>
<feature type="transmembrane region" description="Helical" evidence="9">
    <location>
        <begin position="488"/>
        <end position="511"/>
    </location>
</feature>
<evidence type="ECO:0000256" key="1">
    <source>
        <dbReference type="ARBA" id="ARBA00004141"/>
    </source>
</evidence>
<evidence type="ECO:0000256" key="8">
    <source>
        <dbReference type="SAM" id="MobiDB-lite"/>
    </source>
</evidence>
<evidence type="ECO:0000256" key="2">
    <source>
        <dbReference type="ARBA" id="ARBA00022448"/>
    </source>
</evidence>
<feature type="transmembrane region" description="Helical" evidence="9">
    <location>
        <begin position="590"/>
        <end position="611"/>
    </location>
</feature>
<keyword evidence="4" id="KW-0547">Nucleotide-binding</keyword>
<dbReference type="CDD" id="cd03213">
    <property type="entry name" value="ABCG_EPDR"/>
    <property type="match status" value="1"/>
</dbReference>
<organism evidence="11 12">
    <name type="scientific">Blepharisma stoltei</name>
    <dbReference type="NCBI Taxonomy" id="1481888"/>
    <lineage>
        <taxon>Eukaryota</taxon>
        <taxon>Sar</taxon>
        <taxon>Alveolata</taxon>
        <taxon>Ciliophora</taxon>
        <taxon>Postciliodesmatophora</taxon>
        <taxon>Heterotrichea</taxon>
        <taxon>Heterotrichida</taxon>
        <taxon>Blepharismidae</taxon>
        <taxon>Blepharisma</taxon>
    </lineage>
</organism>
<feature type="domain" description="ABC transporter" evidence="10">
    <location>
        <begin position="46"/>
        <end position="290"/>
    </location>
</feature>
<dbReference type="InterPro" id="IPR003439">
    <property type="entry name" value="ABC_transporter-like_ATP-bd"/>
</dbReference>
<keyword evidence="6 9" id="KW-1133">Transmembrane helix</keyword>
<proteinExistence type="predicted"/>
<dbReference type="AlphaFoldDB" id="A0AAU9IB33"/>
<keyword evidence="7 9" id="KW-0472">Membrane</keyword>
<evidence type="ECO:0000256" key="4">
    <source>
        <dbReference type="ARBA" id="ARBA00022741"/>
    </source>
</evidence>
<dbReference type="InterPro" id="IPR027417">
    <property type="entry name" value="P-loop_NTPase"/>
</dbReference>
<dbReference type="InterPro" id="IPR013525">
    <property type="entry name" value="ABC2_TM"/>
</dbReference>
<keyword evidence="5" id="KW-0067">ATP-binding</keyword>
<dbReference type="PANTHER" id="PTHR48041:SF139">
    <property type="entry name" value="PROTEIN SCARLET"/>
    <property type="match status" value="1"/>
</dbReference>
<evidence type="ECO:0000313" key="11">
    <source>
        <dbReference type="EMBL" id="CAG9310722.1"/>
    </source>
</evidence>
<dbReference type="GO" id="GO:0016887">
    <property type="term" value="F:ATP hydrolysis activity"/>
    <property type="evidence" value="ECO:0007669"/>
    <property type="project" value="InterPro"/>
</dbReference>
<reference evidence="11" key="1">
    <citation type="submission" date="2021-09" db="EMBL/GenBank/DDBJ databases">
        <authorList>
            <consortium name="AG Swart"/>
            <person name="Singh M."/>
            <person name="Singh A."/>
            <person name="Seah K."/>
            <person name="Emmerich C."/>
        </authorList>
    </citation>
    <scope>NUCLEOTIDE SEQUENCE</scope>
    <source>
        <strain evidence="11">ATCC30299</strain>
    </source>
</reference>
<evidence type="ECO:0000256" key="7">
    <source>
        <dbReference type="ARBA" id="ARBA00023136"/>
    </source>
</evidence>
<dbReference type="Gene3D" id="3.40.50.300">
    <property type="entry name" value="P-loop containing nucleotide triphosphate hydrolases"/>
    <property type="match status" value="1"/>
</dbReference>
<name>A0AAU9IB33_9CILI</name>
<dbReference type="InterPro" id="IPR017871">
    <property type="entry name" value="ABC_transporter-like_CS"/>
</dbReference>
<feature type="transmembrane region" description="Helical" evidence="9">
    <location>
        <begin position="458"/>
        <end position="476"/>
    </location>
</feature>
<dbReference type="PANTHER" id="PTHR48041">
    <property type="entry name" value="ABC TRANSPORTER G FAMILY MEMBER 28"/>
    <property type="match status" value="1"/>
</dbReference>
<dbReference type="GO" id="GO:0016020">
    <property type="term" value="C:membrane"/>
    <property type="evidence" value="ECO:0007669"/>
    <property type="project" value="UniProtKB-SubCell"/>
</dbReference>
<evidence type="ECO:0000256" key="9">
    <source>
        <dbReference type="SAM" id="Phobius"/>
    </source>
</evidence>
<dbReference type="InterPro" id="IPR043926">
    <property type="entry name" value="ABCG_dom"/>
</dbReference>
<comment type="caution">
    <text evidence="11">The sequence shown here is derived from an EMBL/GenBank/DDBJ whole genome shotgun (WGS) entry which is preliminary data.</text>
</comment>
<gene>
    <name evidence="11" type="ORF">BSTOLATCC_MIC1562</name>
</gene>
<keyword evidence="12" id="KW-1185">Reference proteome</keyword>
<dbReference type="SMART" id="SM00382">
    <property type="entry name" value="AAA"/>
    <property type="match status" value="1"/>
</dbReference>
<evidence type="ECO:0000256" key="3">
    <source>
        <dbReference type="ARBA" id="ARBA00022692"/>
    </source>
</evidence>
<evidence type="ECO:0000256" key="5">
    <source>
        <dbReference type="ARBA" id="ARBA00022840"/>
    </source>
</evidence>
<feature type="transmembrane region" description="Helical" evidence="9">
    <location>
        <begin position="376"/>
        <end position="396"/>
    </location>
</feature>
<dbReference type="PROSITE" id="PS50893">
    <property type="entry name" value="ABC_TRANSPORTER_2"/>
    <property type="match status" value="1"/>
</dbReference>
<evidence type="ECO:0000259" key="10">
    <source>
        <dbReference type="PROSITE" id="PS50893"/>
    </source>
</evidence>
<dbReference type="EMBL" id="CAJZBQ010000002">
    <property type="protein sequence ID" value="CAG9310722.1"/>
    <property type="molecule type" value="Genomic_DNA"/>
</dbReference>
<dbReference type="Proteomes" id="UP001162131">
    <property type="component" value="Unassembled WGS sequence"/>
</dbReference>
<protein>
    <recommendedName>
        <fullName evidence="10">ABC transporter domain-containing protein</fullName>
    </recommendedName>
</protein>
<keyword evidence="2" id="KW-0813">Transport</keyword>
<sequence length="620" mass="70360">MIANKISPKESEESPSENYSSESHTNGKDEKIHLQADDQLHRYVQLSWEDVNYYASAEGKRMHILKSVSGHANPGEFLAIMGASGSGKTSLLNILANRVRSGNKAEMTGSIFANGKDAKEFNISKYAAYVTQDDVLLPVLTPRDCLEFYAKLRRPGTDNERLAKVEEILNDLNIARIADNLIGNTMIKGISGGEKKRVCIGIELMSDPCIIMLDEPTSGLDSYNAGVVVDLLLKQAAKGRTIISTIHQPSSNVFKKFDKLLLLAEGNVVYHGPCDKSRKYFAELGYKCPKQVNPADYYMRILHITNRHEITEEEQGKLDLFVESYKENHVKDTETKYELTQLHEIESYHPNYWVEFFELLRRSVKTSAKNRFALKLRLMMSLLIGILIALIFNDLGNGEKAIQNINGVLYMLAIWPIMNGNGSVIMNYYMERAVFLKEHDEGLYGAWSYFLSKNIIDLPWTFVAAILTNVIVYFSLGLNLHDGSKFMIFYCIYVMALQCGMGFGYITGFLFSTVEAAHAFSTIVLFPLQAFGGENVKINSIPISWRWITYITPFKWVFQGYTVNEYTDWEKDCDTECDPLEDLGWSDQQWQGIVGLIVLSTCVRLIAFFILKLQTRNRRS</sequence>
<feature type="region of interest" description="Disordered" evidence="8">
    <location>
        <begin position="1"/>
        <end position="27"/>
    </location>
</feature>
<feature type="transmembrane region" description="Helical" evidence="9">
    <location>
        <begin position="408"/>
        <end position="430"/>
    </location>
</feature>
<dbReference type="SUPFAM" id="SSF52540">
    <property type="entry name" value="P-loop containing nucleoside triphosphate hydrolases"/>
    <property type="match status" value="1"/>
</dbReference>
<dbReference type="PROSITE" id="PS00211">
    <property type="entry name" value="ABC_TRANSPORTER_1"/>
    <property type="match status" value="1"/>
</dbReference>
<dbReference type="GO" id="GO:0005524">
    <property type="term" value="F:ATP binding"/>
    <property type="evidence" value="ECO:0007669"/>
    <property type="project" value="UniProtKB-KW"/>
</dbReference>
<evidence type="ECO:0000313" key="12">
    <source>
        <dbReference type="Proteomes" id="UP001162131"/>
    </source>
</evidence>
<dbReference type="GO" id="GO:0140359">
    <property type="term" value="F:ABC-type transporter activity"/>
    <property type="evidence" value="ECO:0007669"/>
    <property type="project" value="InterPro"/>
</dbReference>
<dbReference type="InterPro" id="IPR003593">
    <property type="entry name" value="AAA+_ATPase"/>
</dbReference>
<dbReference type="Pfam" id="PF01061">
    <property type="entry name" value="ABC2_membrane"/>
    <property type="match status" value="1"/>
</dbReference>
<dbReference type="Pfam" id="PF00005">
    <property type="entry name" value="ABC_tran"/>
    <property type="match status" value="1"/>
</dbReference>
<dbReference type="Pfam" id="PF19055">
    <property type="entry name" value="ABC2_membrane_7"/>
    <property type="match status" value="1"/>
</dbReference>
<evidence type="ECO:0000256" key="6">
    <source>
        <dbReference type="ARBA" id="ARBA00022989"/>
    </source>
</evidence>
<keyword evidence="3 9" id="KW-0812">Transmembrane</keyword>
<comment type="subcellular location">
    <subcellularLocation>
        <location evidence="1">Membrane</location>
        <topology evidence="1">Multi-pass membrane protein</topology>
    </subcellularLocation>
</comment>
<dbReference type="InterPro" id="IPR050352">
    <property type="entry name" value="ABCG_transporters"/>
</dbReference>